<dbReference type="AlphaFoldDB" id="A0A7R7XHR7"/>
<dbReference type="GeneID" id="64971562"/>
<organism evidence="1 2">
    <name type="scientific">Aspergillus puulaauensis</name>
    <dbReference type="NCBI Taxonomy" id="1220207"/>
    <lineage>
        <taxon>Eukaryota</taxon>
        <taxon>Fungi</taxon>
        <taxon>Dikarya</taxon>
        <taxon>Ascomycota</taxon>
        <taxon>Pezizomycotina</taxon>
        <taxon>Eurotiomycetes</taxon>
        <taxon>Eurotiomycetidae</taxon>
        <taxon>Eurotiales</taxon>
        <taxon>Aspergillaceae</taxon>
        <taxon>Aspergillus</taxon>
    </lineage>
</organism>
<accession>A0A7R7XHR7</accession>
<sequence length="94" mass="10756">MAAARAPGLLDLPAELDHLIAQHLDMLDLMRMRITCSALHAAIPPPSLNELLELERTVFDCESDPYICFDCKRLRPRREFADSMARRCPETILY</sequence>
<evidence type="ECO:0008006" key="3">
    <source>
        <dbReference type="Google" id="ProtNLM"/>
    </source>
</evidence>
<evidence type="ECO:0000313" key="1">
    <source>
        <dbReference type="EMBL" id="BCS21557.1"/>
    </source>
</evidence>
<evidence type="ECO:0000313" key="2">
    <source>
        <dbReference type="Proteomes" id="UP000654913"/>
    </source>
</evidence>
<dbReference type="EMBL" id="AP024444">
    <property type="protein sequence ID" value="BCS21557.1"/>
    <property type="molecule type" value="Genomic_DNA"/>
</dbReference>
<name>A0A7R7XHR7_9EURO</name>
<gene>
    <name evidence="1" type="ORF">APUU_21989S</name>
</gene>
<dbReference type="InterPro" id="IPR036047">
    <property type="entry name" value="F-box-like_dom_sf"/>
</dbReference>
<dbReference type="Proteomes" id="UP000654913">
    <property type="component" value="Chromosome 2"/>
</dbReference>
<dbReference type="RefSeq" id="XP_041553751.1">
    <property type="nucleotide sequence ID" value="XM_041700802.1"/>
</dbReference>
<reference evidence="1" key="2">
    <citation type="submission" date="2021-02" db="EMBL/GenBank/DDBJ databases">
        <title>Aspergillus puulaauensis MK2 genome sequence.</title>
        <authorList>
            <person name="Futagami T."/>
            <person name="Mori K."/>
            <person name="Kadooka C."/>
            <person name="Tanaka T."/>
        </authorList>
    </citation>
    <scope>NUCLEOTIDE SEQUENCE</scope>
    <source>
        <strain evidence="1">MK2</strain>
    </source>
</reference>
<reference evidence="1" key="1">
    <citation type="submission" date="2021-01" db="EMBL/GenBank/DDBJ databases">
        <authorList>
            <consortium name="Aspergillus puulaauensis MK2 genome sequencing consortium"/>
            <person name="Kazuki M."/>
            <person name="Futagami T."/>
        </authorList>
    </citation>
    <scope>NUCLEOTIDE SEQUENCE</scope>
    <source>
        <strain evidence="1">MK2</strain>
    </source>
</reference>
<protein>
    <recommendedName>
        <fullName evidence="3">F-box domain-containing protein</fullName>
    </recommendedName>
</protein>
<dbReference type="OrthoDB" id="5281164at2759"/>
<dbReference type="SUPFAM" id="SSF81383">
    <property type="entry name" value="F-box domain"/>
    <property type="match status" value="1"/>
</dbReference>
<dbReference type="KEGG" id="apuu:APUU_21989S"/>
<proteinExistence type="predicted"/>
<keyword evidence="2" id="KW-1185">Reference proteome</keyword>